<dbReference type="AlphaFoldDB" id="A0AAV7KDT3"/>
<dbReference type="PROSITE" id="PS50076">
    <property type="entry name" value="DNAJ_2"/>
    <property type="match status" value="1"/>
</dbReference>
<dbReference type="PRINTS" id="PR00625">
    <property type="entry name" value="JDOMAIN"/>
</dbReference>
<dbReference type="Pfam" id="PF00226">
    <property type="entry name" value="DnaJ"/>
    <property type="match status" value="1"/>
</dbReference>
<evidence type="ECO:0000313" key="3">
    <source>
        <dbReference type="Proteomes" id="UP001165289"/>
    </source>
</evidence>
<dbReference type="GO" id="GO:0016020">
    <property type="term" value="C:membrane"/>
    <property type="evidence" value="ECO:0007669"/>
    <property type="project" value="TreeGrafter"/>
</dbReference>
<evidence type="ECO:0000313" key="2">
    <source>
        <dbReference type="EMBL" id="KAI6659236.1"/>
    </source>
</evidence>
<organism evidence="2 3">
    <name type="scientific">Oopsacas minuta</name>
    <dbReference type="NCBI Taxonomy" id="111878"/>
    <lineage>
        <taxon>Eukaryota</taxon>
        <taxon>Metazoa</taxon>
        <taxon>Porifera</taxon>
        <taxon>Hexactinellida</taxon>
        <taxon>Hexasterophora</taxon>
        <taxon>Lyssacinosida</taxon>
        <taxon>Leucopsacidae</taxon>
        <taxon>Oopsacas</taxon>
    </lineage>
</organism>
<comment type="caution">
    <text evidence="2">The sequence shown here is derived from an EMBL/GenBank/DDBJ whole genome shotgun (WGS) entry which is preliminary data.</text>
</comment>
<proteinExistence type="predicted"/>
<accession>A0AAV7KDT3</accession>
<dbReference type="InterPro" id="IPR001623">
    <property type="entry name" value="DnaJ_domain"/>
</dbReference>
<dbReference type="InterPro" id="IPR036869">
    <property type="entry name" value="J_dom_sf"/>
</dbReference>
<gene>
    <name evidence="2" type="ORF">LOD99_14909</name>
</gene>
<feature type="domain" description="J" evidence="1">
    <location>
        <begin position="51"/>
        <end position="116"/>
    </location>
</feature>
<dbReference type="EMBL" id="JAKMXF010000066">
    <property type="protein sequence ID" value="KAI6659236.1"/>
    <property type="molecule type" value="Genomic_DNA"/>
</dbReference>
<name>A0AAV7KDT3_9METZ</name>
<protein>
    <submittedName>
        <fullName evidence="2">DnaJ-like subfamily C member 22</fullName>
    </submittedName>
</protein>
<evidence type="ECO:0000259" key="1">
    <source>
        <dbReference type="PROSITE" id="PS50076"/>
    </source>
</evidence>
<dbReference type="PANTHER" id="PTHR44733:SF1">
    <property type="entry name" value="DNAJ HOMOLOG SUBFAMILY C MEMBER 22"/>
    <property type="match status" value="1"/>
</dbReference>
<keyword evidence="3" id="KW-1185">Reference proteome</keyword>
<sequence>MREGVKNFINSPAWTELKAVLSEFWSDYNSEGWDNASHNFFQKADFEGEAHALETMGLEQGCTVQEIRKRFRDLSLIWHPDQHPEDQKEMAQEKFIELENAKEILIKIANRKAKKF</sequence>
<dbReference type="SUPFAM" id="SSF46565">
    <property type="entry name" value="Chaperone J-domain"/>
    <property type="match status" value="1"/>
</dbReference>
<dbReference type="Proteomes" id="UP001165289">
    <property type="component" value="Unassembled WGS sequence"/>
</dbReference>
<dbReference type="Gene3D" id="1.10.287.110">
    <property type="entry name" value="DnaJ domain"/>
    <property type="match status" value="1"/>
</dbReference>
<dbReference type="SMART" id="SM00271">
    <property type="entry name" value="DnaJ"/>
    <property type="match status" value="1"/>
</dbReference>
<reference evidence="2 3" key="1">
    <citation type="journal article" date="2023" name="BMC Biol.">
        <title>The compact genome of the sponge Oopsacas minuta (Hexactinellida) is lacking key metazoan core genes.</title>
        <authorList>
            <person name="Santini S."/>
            <person name="Schenkelaars Q."/>
            <person name="Jourda C."/>
            <person name="Duchesne M."/>
            <person name="Belahbib H."/>
            <person name="Rocher C."/>
            <person name="Selva M."/>
            <person name="Riesgo A."/>
            <person name="Vervoort M."/>
            <person name="Leys S.P."/>
            <person name="Kodjabachian L."/>
            <person name="Le Bivic A."/>
            <person name="Borchiellini C."/>
            <person name="Claverie J.M."/>
            <person name="Renard E."/>
        </authorList>
    </citation>
    <scope>NUCLEOTIDE SEQUENCE [LARGE SCALE GENOMIC DNA]</scope>
    <source>
        <strain evidence="2">SPO-2</strain>
    </source>
</reference>
<dbReference type="PANTHER" id="PTHR44733">
    <property type="entry name" value="DNAJ HOMOLOG SUBFAMILY C MEMBER 22"/>
    <property type="match status" value="1"/>
</dbReference>
<dbReference type="CDD" id="cd06257">
    <property type="entry name" value="DnaJ"/>
    <property type="match status" value="1"/>
</dbReference>